<dbReference type="Gene3D" id="3.30.70.20">
    <property type="match status" value="1"/>
</dbReference>
<gene>
    <name evidence="16" type="ORF">WR25_01561</name>
</gene>
<dbReference type="SUPFAM" id="SSF54292">
    <property type="entry name" value="2Fe-2S ferredoxin-like"/>
    <property type="match status" value="1"/>
</dbReference>
<dbReference type="PROSITE" id="PS00641">
    <property type="entry name" value="COMPLEX1_75K_1"/>
    <property type="match status" value="1"/>
</dbReference>
<evidence type="ECO:0000256" key="9">
    <source>
        <dbReference type="ARBA" id="ARBA00023027"/>
    </source>
</evidence>
<feature type="domain" description="4Fe-4S His(Cys)3-ligated-type" evidence="15">
    <location>
        <begin position="125"/>
        <end position="164"/>
    </location>
</feature>
<dbReference type="FunFam" id="3.30.70.20:FF:000002">
    <property type="entry name" value="NADH-ubiquinone oxidoreductase 75 kDa subunit"/>
    <property type="match status" value="1"/>
</dbReference>
<keyword evidence="9" id="KW-0520">NAD</keyword>
<dbReference type="Pfam" id="PF00384">
    <property type="entry name" value="Molybdopterin"/>
    <property type="match status" value="1"/>
</dbReference>
<reference evidence="16 17" key="1">
    <citation type="journal article" date="2017" name="Curr. Biol.">
        <title>Genome architecture and evolution of a unichromosomal asexual nematode.</title>
        <authorList>
            <person name="Fradin H."/>
            <person name="Zegar C."/>
            <person name="Gutwein M."/>
            <person name="Lucas J."/>
            <person name="Kovtun M."/>
            <person name="Corcoran D."/>
            <person name="Baugh L.R."/>
            <person name="Kiontke K."/>
            <person name="Gunsalus K."/>
            <person name="Fitch D.H."/>
            <person name="Piano F."/>
        </authorList>
    </citation>
    <scope>NUCLEOTIDE SEQUENCE [LARGE SCALE GENOMIC DNA]</scope>
    <source>
        <strain evidence="16">PF1309</strain>
    </source>
</reference>
<keyword evidence="4" id="KW-0004">4Fe-4S</keyword>
<dbReference type="InterPro" id="IPR001041">
    <property type="entry name" value="2Fe-2S_ferredoxin-type"/>
</dbReference>
<dbReference type="PROSITE" id="PS51669">
    <property type="entry name" value="4FE4S_MOW_BIS_MGD"/>
    <property type="match status" value="1"/>
</dbReference>
<dbReference type="FunFam" id="3.10.20.740:FF:000001">
    <property type="entry name" value="NADH-quinone oxidoreductase subunit G"/>
    <property type="match status" value="1"/>
</dbReference>
<proteinExistence type="inferred from homology"/>
<comment type="cofactor">
    <cofactor evidence="10">
        <name>[2Fe-2S] cluster</name>
        <dbReference type="ChEBI" id="CHEBI:190135"/>
    </cofactor>
</comment>
<keyword evidence="6" id="KW-1278">Translocase</keyword>
<dbReference type="GO" id="GO:0042773">
    <property type="term" value="P:ATP synthesis coupled electron transport"/>
    <property type="evidence" value="ECO:0007669"/>
    <property type="project" value="InterPro"/>
</dbReference>
<keyword evidence="17" id="KW-1185">Reference proteome</keyword>
<dbReference type="STRING" id="2018661.A0A2A2K5N5"/>
<dbReference type="InterPro" id="IPR054351">
    <property type="entry name" value="NADH_UbQ_OxRdtase_ferredoxin"/>
</dbReference>
<evidence type="ECO:0000313" key="16">
    <source>
        <dbReference type="EMBL" id="PAV69220.1"/>
    </source>
</evidence>
<evidence type="ECO:0000259" key="13">
    <source>
        <dbReference type="PROSITE" id="PS51085"/>
    </source>
</evidence>
<comment type="caution">
    <text evidence="16">The sequence shown here is derived from an EMBL/GenBank/DDBJ whole genome shotgun (WGS) entry which is preliminary data.</text>
</comment>
<feature type="domain" description="4Fe-4S Mo/W bis-MGD-type" evidence="14">
    <location>
        <begin position="265"/>
        <end position="321"/>
    </location>
</feature>
<evidence type="ECO:0000313" key="17">
    <source>
        <dbReference type="Proteomes" id="UP000218231"/>
    </source>
</evidence>
<dbReference type="CDD" id="cd00207">
    <property type="entry name" value="fer2"/>
    <property type="match status" value="1"/>
</dbReference>
<dbReference type="PROSITE" id="PS00642">
    <property type="entry name" value="COMPLEX1_75K_2"/>
    <property type="match status" value="1"/>
</dbReference>
<dbReference type="GO" id="GO:0045271">
    <property type="term" value="C:respiratory chain complex I"/>
    <property type="evidence" value="ECO:0007669"/>
    <property type="project" value="UniProtKB-ARBA"/>
</dbReference>
<evidence type="ECO:0000259" key="14">
    <source>
        <dbReference type="PROSITE" id="PS51669"/>
    </source>
</evidence>
<dbReference type="InterPro" id="IPR000283">
    <property type="entry name" value="NADH_UbQ_OxRdtase_75kDa_su_CS"/>
</dbReference>
<dbReference type="InterPro" id="IPR006656">
    <property type="entry name" value="Mopterin_OxRdtase"/>
</dbReference>
<dbReference type="SMART" id="SM00929">
    <property type="entry name" value="NADH-G_4Fe-4S_3"/>
    <property type="match status" value="1"/>
</dbReference>
<dbReference type="CDD" id="cd02773">
    <property type="entry name" value="MopB_Res-Cmplx1_Nad11"/>
    <property type="match status" value="1"/>
</dbReference>
<dbReference type="NCBIfam" id="TIGR01973">
    <property type="entry name" value="NuoG"/>
    <property type="match status" value="1"/>
</dbReference>
<dbReference type="OrthoDB" id="10249365at2759"/>
<evidence type="ECO:0000256" key="6">
    <source>
        <dbReference type="ARBA" id="ARBA00022967"/>
    </source>
</evidence>
<name>A0A2A2K5N5_9BILA</name>
<dbReference type="InterPro" id="IPR019574">
    <property type="entry name" value="NADH_UbQ_OxRdtase_Gsu_4Fe4S-bd"/>
</dbReference>
<dbReference type="InterPro" id="IPR010228">
    <property type="entry name" value="NADH_UbQ_OxRdtase_Gsu"/>
</dbReference>
<evidence type="ECO:0000256" key="5">
    <source>
        <dbReference type="ARBA" id="ARBA00022723"/>
    </source>
</evidence>
<dbReference type="PANTHER" id="PTHR43105">
    <property type="entry name" value="RESPIRATORY NITRATE REDUCTASE"/>
    <property type="match status" value="1"/>
</dbReference>
<sequence>MTMLYKFFSISAASTVIKMQRIAGSLAARAKVKLNVTPIRAQSGAVEKIEVFVDNKKILVDPGMTILQACALVGVDIPRFCYHDRLSIAGNCRMCLVEVEKSIKPVASCAMPVMKGMKIKTNTDFVKKAREGVMEFLLENHPLDCPICDQGGECDLQDQAMAFGSDRGRLQSRLDGKRAVEDKDIGPLVKTVMTRCIQCTRCVRFANEVADFPDFGTTGRGSDLQIGTYVEKFFASELSGNIIDICPVGALTNKPYSFMARPWETRKTESVDVMDGLGSNVILTHRTGELLRVIPRINDDINEEWISDRTRFAIDGLKVQRLLQPMIKGTDGQLKPATWEEALYVVATKMHEVPADEKAAVVGGLNDVESMIALKDLFNRFNSENVMTEEEFPTSNGGTDLRANYILNNKVVGIEEADALLLVGTNPRFEAAALNARIRKAFLYSNIEIGVIGAQTNLTYDYEYLGNNTKALDDVVAGKGEFAKKLLSAQRPAIVVGSDMLQGPNGAALLSKLQALSSKLTNANSVVSNVNVLQRWASQVGALDIGYKAGTSTIRKKPIKFLYLLGADEGKVTRQDLAPSAFVVYQGHTGDAGAEMADVIFPGAAYTEKEGTYVNTEGRSQKGYPAVRPPGEARDDWKIIRALSEVARHTLPYDDIVQIRQRMNEIAPHLLRFRDVESPAFGLSLSRQLGQDTGSVDLNVTPKQLELADFYMSNSIARCSSSMAQARKAALAAKENPYMEEMQFHAHA</sequence>
<dbReference type="EMBL" id="LIAE01009574">
    <property type="protein sequence ID" value="PAV69220.1"/>
    <property type="molecule type" value="Genomic_DNA"/>
</dbReference>
<comment type="catalytic activity">
    <reaction evidence="11">
        <text>a ubiquinone + NADH + 5 H(+)(in) = a ubiquinol + NAD(+) + 4 H(+)(out)</text>
        <dbReference type="Rhea" id="RHEA:29091"/>
        <dbReference type="Rhea" id="RHEA-COMP:9565"/>
        <dbReference type="Rhea" id="RHEA-COMP:9566"/>
        <dbReference type="ChEBI" id="CHEBI:15378"/>
        <dbReference type="ChEBI" id="CHEBI:16389"/>
        <dbReference type="ChEBI" id="CHEBI:17976"/>
        <dbReference type="ChEBI" id="CHEBI:57540"/>
        <dbReference type="ChEBI" id="CHEBI:57945"/>
        <dbReference type="EC" id="7.1.1.2"/>
    </reaction>
</comment>
<evidence type="ECO:0000256" key="10">
    <source>
        <dbReference type="ARBA" id="ARBA00034078"/>
    </source>
</evidence>
<dbReference type="Pfam" id="PF22117">
    <property type="entry name" value="Fer4_Nqo3"/>
    <property type="match status" value="1"/>
</dbReference>
<accession>A0A2A2K5N5</accession>
<dbReference type="SUPFAM" id="SSF53706">
    <property type="entry name" value="Formate dehydrogenase/DMSO reductase, domains 1-3"/>
    <property type="match status" value="1"/>
</dbReference>
<dbReference type="GO" id="GO:0005743">
    <property type="term" value="C:mitochondrial inner membrane"/>
    <property type="evidence" value="ECO:0007669"/>
    <property type="project" value="UniProtKB-ARBA"/>
</dbReference>
<dbReference type="InterPro" id="IPR006963">
    <property type="entry name" value="Mopterin_OxRdtase_4Fe-4S_dom"/>
</dbReference>
<evidence type="ECO:0000256" key="1">
    <source>
        <dbReference type="ARBA" id="ARBA00001966"/>
    </source>
</evidence>
<evidence type="ECO:0000256" key="12">
    <source>
        <dbReference type="RuleBase" id="RU004523"/>
    </source>
</evidence>
<dbReference type="Pfam" id="PF10588">
    <property type="entry name" value="NADH-G_4Fe-4S_3"/>
    <property type="match status" value="1"/>
</dbReference>
<organism evidence="16 17">
    <name type="scientific">Diploscapter pachys</name>
    <dbReference type="NCBI Taxonomy" id="2018661"/>
    <lineage>
        <taxon>Eukaryota</taxon>
        <taxon>Metazoa</taxon>
        <taxon>Ecdysozoa</taxon>
        <taxon>Nematoda</taxon>
        <taxon>Chromadorea</taxon>
        <taxon>Rhabditida</taxon>
        <taxon>Rhabditina</taxon>
        <taxon>Rhabditomorpha</taxon>
        <taxon>Rhabditoidea</taxon>
        <taxon>Rhabditidae</taxon>
        <taxon>Diploscapter</taxon>
    </lineage>
</organism>
<dbReference type="Gene3D" id="3.10.20.740">
    <property type="match status" value="1"/>
</dbReference>
<evidence type="ECO:0000256" key="7">
    <source>
        <dbReference type="ARBA" id="ARBA00023004"/>
    </source>
</evidence>
<dbReference type="Pfam" id="PF13510">
    <property type="entry name" value="Fer2_4"/>
    <property type="match status" value="1"/>
</dbReference>
<dbReference type="Proteomes" id="UP000218231">
    <property type="component" value="Unassembled WGS sequence"/>
</dbReference>
<dbReference type="InterPro" id="IPR050123">
    <property type="entry name" value="Prok_molybdopt-oxidoreductase"/>
</dbReference>
<dbReference type="FunFam" id="3.30.200.210:FF:000002">
    <property type="entry name" value="NADH-ubiquinone oxidoreductase 75 kDa subunit"/>
    <property type="match status" value="1"/>
</dbReference>
<dbReference type="PROSITE" id="PS00643">
    <property type="entry name" value="COMPLEX1_75K_3"/>
    <property type="match status" value="1"/>
</dbReference>
<dbReference type="GO" id="GO:0051539">
    <property type="term" value="F:4 iron, 4 sulfur cluster binding"/>
    <property type="evidence" value="ECO:0007669"/>
    <property type="project" value="UniProtKB-KW"/>
</dbReference>
<feature type="domain" description="2Fe-2S ferredoxin-type" evidence="13">
    <location>
        <begin position="47"/>
        <end position="125"/>
    </location>
</feature>
<evidence type="ECO:0000256" key="4">
    <source>
        <dbReference type="ARBA" id="ARBA00022485"/>
    </source>
</evidence>
<comment type="similarity">
    <text evidence="2 12">Belongs to the complex I 75 kDa subunit family.</text>
</comment>
<dbReference type="GO" id="GO:0008137">
    <property type="term" value="F:NADH dehydrogenase (ubiquinone) activity"/>
    <property type="evidence" value="ECO:0007669"/>
    <property type="project" value="UniProtKB-EC"/>
</dbReference>
<dbReference type="Gene3D" id="3.40.50.740">
    <property type="match status" value="1"/>
</dbReference>
<evidence type="ECO:0000256" key="3">
    <source>
        <dbReference type="ARBA" id="ARBA00013888"/>
    </source>
</evidence>
<comment type="cofactor">
    <cofactor evidence="1">
        <name>[4Fe-4S] cluster</name>
        <dbReference type="ChEBI" id="CHEBI:49883"/>
    </cofactor>
</comment>
<dbReference type="PROSITE" id="PS51839">
    <property type="entry name" value="4FE4S_HC3"/>
    <property type="match status" value="1"/>
</dbReference>
<evidence type="ECO:0000256" key="11">
    <source>
        <dbReference type="ARBA" id="ARBA00049551"/>
    </source>
</evidence>
<keyword evidence="5" id="KW-0479">Metal-binding</keyword>
<keyword evidence="7" id="KW-0408">Iron</keyword>
<dbReference type="SUPFAM" id="SSF54862">
    <property type="entry name" value="4Fe-4S ferredoxins"/>
    <property type="match status" value="1"/>
</dbReference>
<dbReference type="Pfam" id="PF22151">
    <property type="entry name" value="Fer4_NDSU1"/>
    <property type="match status" value="1"/>
</dbReference>
<evidence type="ECO:0000259" key="15">
    <source>
        <dbReference type="PROSITE" id="PS51839"/>
    </source>
</evidence>
<evidence type="ECO:0000256" key="8">
    <source>
        <dbReference type="ARBA" id="ARBA00023014"/>
    </source>
</evidence>
<dbReference type="PANTHER" id="PTHR43105:SF13">
    <property type="entry name" value="NADH-UBIQUINONE OXIDOREDUCTASE 75 KDA SUBUNIT, MITOCHONDRIAL"/>
    <property type="match status" value="1"/>
</dbReference>
<dbReference type="PROSITE" id="PS51085">
    <property type="entry name" value="2FE2S_FER_2"/>
    <property type="match status" value="1"/>
</dbReference>
<evidence type="ECO:0000256" key="2">
    <source>
        <dbReference type="ARBA" id="ARBA00005404"/>
    </source>
</evidence>
<dbReference type="Gene3D" id="3.30.200.210">
    <property type="match status" value="1"/>
</dbReference>
<protein>
    <recommendedName>
        <fullName evidence="3">NADH-ubiquinone oxidoreductase 75 kDa subunit, mitochondrial</fullName>
    </recommendedName>
</protein>
<dbReference type="GO" id="GO:0046872">
    <property type="term" value="F:metal ion binding"/>
    <property type="evidence" value="ECO:0007669"/>
    <property type="project" value="UniProtKB-KW"/>
</dbReference>
<keyword evidence="8" id="KW-0411">Iron-sulfur</keyword>
<dbReference type="GO" id="GO:0016651">
    <property type="term" value="F:oxidoreductase activity, acting on NAD(P)H"/>
    <property type="evidence" value="ECO:0007669"/>
    <property type="project" value="InterPro"/>
</dbReference>
<dbReference type="AlphaFoldDB" id="A0A2A2K5N5"/>
<dbReference type="InterPro" id="IPR036010">
    <property type="entry name" value="2Fe-2S_ferredoxin-like_sf"/>
</dbReference>
<dbReference type="EMBL" id="LIAE01009574">
    <property type="protein sequence ID" value="PAV69219.1"/>
    <property type="molecule type" value="Genomic_DNA"/>
</dbReference>